<accession>A0A8J2XR11</accession>
<feature type="chain" id="PRO_5035182584" description="PEGA domain-containing protein" evidence="2">
    <location>
        <begin position="22"/>
        <end position="167"/>
    </location>
</feature>
<dbReference type="RefSeq" id="WP_188931286.1">
    <property type="nucleotide sequence ID" value="NZ_BMJC01000002.1"/>
</dbReference>
<evidence type="ECO:0000256" key="2">
    <source>
        <dbReference type="SAM" id="SignalP"/>
    </source>
</evidence>
<name>A0A8J2XR11_9BACT</name>
<reference evidence="3" key="1">
    <citation type="journal article" date="2014" name="Int. J. Syst. Evol. Microbiol.">
        <title>Complete genome sequence of Corynebacterium casei LMG S-19264T (=DSM 44701T), isolated from a smear-ripened cheese.</title>
        <authorList>
            <consortium name="US DOE Joint Genome Institute (JGI-PGF)"/>
            <person name="Walter F."/>
            <person name="Albersmeier A."/>
            <person name="Kalinowski J."/>
            <person name="Ruckert C."/>
        </authorList>
    </citation>
    <scope>NUCLEOTIDE SEQUENCE</scope>
    <source>
        <strain evidence="3">CGMCC 1.15448</strain>
    </source>
</reference>
<sequence>MKRTLYAFILIIALTVLNSCASIVSKSNWPVHVASDPAGATVMITNRHGVQVYKGTTPVMLTLKSGAGFFKKESYTVHFEFAGYASQDIPLECKVNGWYWGNLLIGGLLGFLVIDPATGAMYKLETPAVDARLAKDATGSVEQTPTLKIANINNLPQSIAKNLVRIN</sequence>
<dbReference type="AlphaFoldDB" id="A0A8J2XR11"/>
<dbReference type="Proteomes" id="UP000607559">
    <property type="component" value="Unassembled WGS sequence"/>
</dbReference>
<feature type="transmembrane region" description="Helical" evidence="1">
    <location>
        <begin position="97"/>
        <end position="114"/>
    </location>
</feature>
<evidence type="ECO:0000313" key="3">
    <source>
        <dbReference type="EMBL" id="GGA97563.1"/>
    </source>
</evidence>
<keyword evidence="2" id="KW-0732">Signal</keyword>
<protein>
    <recommendedName>
        <fullName evidence="5">PEGA domain-containing protein</fullName>
    </recommendedName>
</protein>
<dbReference type="EMBL" id="BMJC01000002">
    <property type="protein sequence ID" value="GGA97563.1"/>
    <property type="molecule type" value="Genomic_DNA"/>
</dbReference>
<keyword evidence="1" id="KW-1133">Transmembrane helix</keyword>
<comment type="caution">
    <text evidence="3">The sequence shown here is derived from an EMBL/GenBank/DDBJ whole genome shotgun (WGS) entry which is preliminary data.</text>
</comment>
<evidence type="ECO:0008006" key="5">
    <source>
        <dbReference type="Google" id="ProtNLM"/>
    </source>
</evidence>
<feature type="signal peptide" evidence="2">
    <location>
        <begin position="1"/>
        <end position="21"/>
    </location>
</feature>
<evidence type="ECO:0000256" key="1">
    <source>
        <dbReference type="SAM" id="Phobius"/>
    </source>
</evidence>
<keyword evidence="4" id="KW-1185">Reference proteome</keyword>
<reference evidence="3" key="2">
    <citation type="submission" date="2020-09" db="EMBL/GenBank/DDBJ databases">
        <authorList>
            <person name="Sun Q."/>
            <person name="Zhou Y."/>
        </authorList>
    </citation>
    <scope>NUCLEOTIDE SEQUENCE</scope>
    <source>
        <strain evidence="3">CGMCC 1.15448</strain>
    </source>
</reference>
<keyword evidence="1" id="KW-0472">Membrane</keyword>
<keyword evidence="1" id="KW-0812">Transmembrane</keyword>
<proteinExistence type="predicted"/>
<organism evidence="3 4">
    <name type="scientific">Puia dinghuensis</name>
    <dbReference type="NCBI Taxonomy" id="1792502"/>
    <lineage>
        <taxon>Bacteria</taxon>
        <taxon>Pseudomonadati</taxon>
        <taxon>Bacteroidota</taxon>
        <taxon>Chitinophagia</taxon>
        <taxon>Chitinophagales</taxon>
        <taxon>Chitinophagaceae</taxon>
        <taxon>Puia</taxon>
    </lineage>
</organism>
<gene>
    <name evidence="3" type="ORF">GCM10011511_21110</name>
</gene>
<evidence type="ECO:0000313" key="4">
    <source>
        <dbReference type="Proteomes" id="UP000607559"/>
    </source>
</evidence>